<proteinExistence type="predicted"/>
<dbReference type="SUPFAM" id="SSF54427">
    <property type="entry name" value="NTF2-like"/>
    <property type="match status" value="1"/>
</dbReference>
<dbReference type="InterPro" id="IPR032710">
    <property type="entry name" value="NTF2-like_dom_sf"/>
</dbReference>
<dbReference type="Proteomes" id="UP001163731">
    <property type="component" value="Unassembled WGS sequence"/>
</dbReference>
<feature type="domain" description="SnoaL-like" evidence="1">
    <location>
        <begin position="8"/>
        <end position="105"/>
    </location>
</feature>
<accession>A0ABT3HWY0</accession>
<reference evidence="2" key="1">
    <citation type="submission" date="2022-10" db="EMBL/GenBank/DDBJ databases">
        <title>Chryseobacterium babae sp. nov. isolated from the gut of the beetle Oryctes rhinoceros, and Chryseobacterium kimseyorum sp. nov., isolated from a stick insect rearing cage.</title>
        <authorList>
            <person name="Shelomi M."/>
            <person name="Han C.-J."/>
            <person name="Chen W.-M."/>
            <person name="Chen H.-K."/>
            <person name="Liaw S.-J."/>
            <person name="Muhle E."/>
            <person name="Clermont D."/>
        </authorList>
    </citation>
    <scope>NUCLEOTIDE SEQUENCE</scope>
    <source>
        <strain evidence="2">09-1422</strain>
    </source>
</reference>
<evidence type="ECO:0000259" key="1">
    <source>
        <dbReference type="Pfam" id="PF12680"/>
    </source>
</evidence>
<dbReference type="Gene3D" id="3.10.450.50">
    <property type="match status" value="1"/>
</dbReference>
<dbReference type="Pfam" id="PF12680">
    <property type="entry name" value="SnoaL_2"/>
    <property type="match status" value="1"/>
</dbReference>
<dbReference type="EMBL" id="JAPDHW010000003">
    <property type="protein sequence ID" value="MCW3168188.1"/>
    <property type="molecule type" value="Genomic_DNA"/>
</dbReference>
<evidence type="ECO:0000313" key="3">
    <source>
        <dbReference type="Proteomes" id="UP001163731"/>
    </source>
</evidence>
<name>A0ABT3HWY0_9FLAO</name>
<dbReference type="InterPro" id="IPR037401">
    <property type="entry name" value="SnoaL-like"/>
</dbReference>
<comment type="caution">
    <text evidence="2">The sequence shown here is derived from an EMBL/GenBank/DDBJ whole genome shotgun (WGS) entry which is preliminary data.</text>
</comment>
<dbReference type="RefSeq" id="WP_264749412.1">
    <property type="nucleotide sequence ID" value="NZ_JAPDHW010000003.1"/>
</dbReference>
<sequence length="112" mass="12953">MDNKEIIEKANTAVSAGDYETFLSFCTDHTKWTFVGDKELHGKEQVRSYMKNAYIEPPKFMVENMIAEGDFVTAVGKISMKMQDGHWKEYSYCDIWRFAEGKMSELTAFVID</sequence>
<keyword evidence="3" id="KW-1185">Reference proteome</keyword>
<gene>
    <name evidence="2" type="ORF">OMO38_06585</name>
</gene>
<protein>
    <submittedName>
        <fullName evidence="2">Nuclear transport factor 2 family protein</fullName>
    </submittedName>
</protein>
<evidence type="ECO:0000313" key="2">
    <source>
        <dbReference type="EMBL" id="MCW3168188.1"/>
    </source>
</evidence>
<organism evidence="2 3">
    <name type="scientific">Chryseobacterium kimseyorum</name>
    <dbReference type="NCBI Taxonomy" id="2984028"/>
    <lineage>
        <taxon>Bacteria</taxon>
        <taxon>Pseudomonadati</taxon>
        <taxon>Bacteroidota</taxon>
        <taxon>Flavobacteriia</taxon>
        <taxon>Flavobacteriales</taxon>
        <taxon>Weeksellaceae</taxon>
        <taxon>Chryseobacterium group</taxon>
        <taxon>Chryseobacterium</taxon>
    </lineage>
</organism>